<dbReference type="Proteomes" id="UP000003793">
    <property type="component" value="Unassembled WGS sequence"/>
</dbReference>
<dbReference type="AlphaFoldDB" id="C0BFK9"/>
<dbReference type="HOGENOM" id="CLU_2478012_0_0_9"/>
<name>C0BFK9_9FIRM</name>
<reference evidence="2 3" key="2">
    <citation type="submission" date="2009-03" db="EMBL/GenBank/DDBJ databases">
        <title>Draft genome sequence of Coprococcus comes (ATCC 27758).</title>
        <authorList>
            <person name="Sudarsanam P."/>
            <person name="Ley R."/>
            <person name="Guruge J."/>
            <person name="Turnbaugh P.J."/>
            <person name="Mahowald M."/>
            <person name="Liep D."/>
            <person name="Gordon J."/>
        </authorList>
    </citation>
    <scope>NUCLEOTIDE SEQUENCE [LARGE SCALE GENOMIC DNA]</scope>
    <source>
        <strain evidence="2 3">ATCC 27758</strain>
    </source>
</reference>
<dbReference type="EMBL" id="ABVR01000046">
    <property type="protein sequence ID" value="EEG88054.1"/>
    <property type="molecule type" value="Genomic_DNA"/>
</dbReference>
<proteinExistence type="predicted"/>
<organism evidence="2 3">
    <name type="scientific">Coprococcus comes ATCC 27758</name>
    <dbReference type="NCBI Taxonomy" id="470146"/>
    <lineage>
        <taxon>Bacteria</taxon>
        <taxon>Bacillati</taxon>
        <taxon>Bacillota</taxon>
        <taxon>Clostridia</taxon>
        <taxon>Lachnospirales</taxon>
        <taxon>Lachnospiraceae</taxon>
        <taxon>Coprococcus</taxon>
    </lineage>
</organism>
<comment type="caution">
    <text evidence="2">The sequence shown here is derived from an EMBL/GenBank/DDBJ whole genome shotgun (WGS) entry which is preliminary data.</text>
</comment>
<feature type="region of interest" description="Disordered" evidence="1">
    <location>
        <begin position="1"/>
        <end position="22"/>
    </location>
</feature>
<accession>C0BFK9</accession>
<evidence type="ECO:0000313" key="3">
    <source>
        <dbReference type="Proteomes" id="UP000003793"/>
    </source>
</evidence>
<sequence length="87" mass="10015">MDRAEEKYSRGRRGAPAKGVGRATGARVRIPLSPFCLKITFEKTSKKLLTSKKIYDNISELLFERFKKATKNNLKKLLTNMKHFDII</sequence>
<reference evidence="2 3" key="1">
    <citation type="submission" date="2009-02" db="EMBL/GenBank/DDBJ databases">
        <authorList>
            <person name="Fulton L."/>
            <person name="Clifton S."/>
            <person name="Fulton B."/>
            <person name="Xu J."/>
            <person name="Minx P."/>
            <person name="Pepin K.H."/>
            <person name="Johnson M."/>
            <person name="Bhonagiri V."/>
            <person name="Nash W.E."/>
            <person name="Mardis E.R."/>
            <person name="Wilson R.K."/>
        </authorList>
    </citation>
    <scope>NUCLEOTIDE SEQUENCE [LARGE SCALE GENOMIC DNA]</scope>
    <source>
        <strain evidence="2 3">ATCC 27758</strain>
    </source>
</reference>
<evidence type="ECO:0000256" key="1">
    <source>
        <dbReference type="SAM" id="MobiDB-lite"/>
    </source>
</evidence>
<evidence type="ECO:0000313" key="2">
    <source>
        <dbReference type="EMBL" id="EEG88054.1"/>
    </source>
</evidence>
<protein>
    <submittedName>
        <fullName evidence="2">Uncharacterized protein</fullName>
    </submittedName>
</protein>
<gene>
    <name evidence="2" type="ORF">COPCOM_03977</name>
</gene>